<sequence length="152" mass="16527">MKSVYRIAPLAVLAAVTLGLVGCSSTPDTEHLDEPSSQGLSGPVVEQRWNLLLVGTNERLSMPETPYFRIEANGKLSGHDGCNSFSGEVALGDNQRIGVSKLATTRMACPQLEDAQRVTDMLETAYRYLIDHDRLVFFGPDSRVLGGFRKAG</sequence>
<feature type="domain" description="DUF306" evidence="1">
    <location>
        <begin position="45"/>
        <end position="142"/>
    </location>
</feature>
<evidence type="ECO:0000259" key="1">
    <source>
        <dbReference type="Pfam" id="PF03724"/>
    </source>
</evidence>
<dbReference type="EMBL" id="QPIJ01000008">
    <property type="protein sequence ID" value="RCV92832.1"/>
    <property type="molecule type" value="Genomic_DNA"/>
</dbReference>
<evidence type="ECO:0000313" key="2">
    <source>
        <dbReference type="EMBL" id="RCV92832.1"/>
    </source>
</evidence>
<dbReference type="InterPro" id="IPR005184">
    <property type="entry name" value="DUF306_Meta_HslJ"/>
</dbReference>
<dbReference type="Proteomes" id="UP000253204">
    <property type="component" value="Unassembled WGS sequence"/>
</dbReference>
<dbReference type="InterPro" id="IPR038670">
    <property type="entry name" value="HslJ-like_sf"/>
</dbReference>
<dbReference type="OrthoDB" id="5348860at2"/>
<dbReference type="InterPro" id="IPR053147">
    <property type="entry name" value="Hsp_HslJ-like"/>
</dbReference>
<dbReference type="PANTHER" id="PTHR35535:SF1">
    <property type="entry name" value="HEAT SHOCK PROTEIN HSLJ"/>
    <property type="match status" value="1"/>
</dbReference>
<protein>
    <submittedName>
        <fullName evidence="2">META domain-containing protein</fullName>
    </submittedName>
</protein>
<organism evidence="2 3">
    <name type="scientific">Vreelandella rituensis</name>
    <dbReference type="NCBI Taxonomy" id="2282306"/>
    <lineage>
        <taxon>Bacteria</taxon>
        <taxon>Pseudomonadati</taxon>
        <taxon>Pseudomonadota</taxon>
        <taxon>Gammaproteobacteria</taxon>
        <taxon>Oceanospirillales</taxon>
        <taxon>Halomonadaceae</taxon>
        <taxon>Vreelandella</taxon>
    </lineage>
</organism>
<comment type="caution">
    <text evidence="2">The sequence shown here is derived from an EMBL/GenBank/DDBJ whole genome shotgun (WGS) entry which is preliminary data.</text>
</comment>
<evidence type="ECO:0000313" key="3">
    <source>
        <dbReference type="Proteomes" id="UP000253204"/>
    </source>
</evidence>
<dbReference type="Pfam" id="PF03724">
    <property type="entry name" value="META"/>
    <property type="match status" value="1"/>
</dbReference>
<proteinExistence type="predicted"/>
<accession>A0A368U9P5</accession>
<dbReference type="PROSITE" id="PS51257">
    <property type="entry name" value="PROKAR_LIPOPROTEIN"/>
    <property type="match status" value="1"/>
</dbReference>
<gene>
    <name evidence="2" type="ORF">DU506_05510</name>
</gene>
<dbReference type="RefSeq" id="WP_114485941.1">
    <property type="nucleotide sequence ID" value="NZ_CBCSHM010000009.1"/>
</dbReference>
<dbReference type="Gene3D" id="2.40.128.270">
    <property type="match status" value="1"/>
</dbReference>
<name>A0A368U9P5_9GAMM</name>
<reference evidence="2 3" key="1">
    <citation type="submission" date="2018-07" db="EMBL/GenBank/DDBJ databases">
        <title>Halomonas rutogse sp. nov., isolated from Lake TangqianCo on Tibetan Plateau.</title>
        <authorList>
            <person name="Lu H."/>
            <person name="Xing P."/>
            <person name="Wu Q."/>
        </authorList>
    </citation>
    <scope>NUCLEOTIDE SEQUENCE [LARGE SCALE GENOMIC DNA]</scope>
    <source>
        <strain evidence="2 3">TQ8S</strain>
    </source>
</reference>
<dbReference type="PANTHER" id="PTHR35535">
    <property type="entry name" value="HEAT SHOCK PROTEIN HSLJ"/>
    <property type="match status" value="1"/>
</dbReference>
<dbReference type="AlphaFoldDB" id="A0A368U9P5"/>
<keyword evidence="3" id="KW-1185">Reference proteome</keyword>